<reference evidence="3" key="1">
    <citation type="submission" date="2008-07" db="EMBL/GenBank/DDBJ databases">
        <title>Annotation of Ajellomyces capsulatus strain H88.</title>
        <authorList>
            <person name="Champion M."/>
            <person name="Cuomo C."/>
            <person name="Ma L.-J."/>
            <person name="Henn M.R."/>
            <person name="Sil A."/>
            <person name="Goldman B."/>
            <person name="Young S.K."/>
            <person name="Kodira C.D."/>
            <person name="Zeng Q."/>
            <person name="Koehrsen M."/>
            <person name="Alvarado L."/>
            <person name="Berlin A."/>
            <person name="Borenstein D."/>
            <person name="Chen Z."/>
            <person name="Engels R."/>
            <person name="Freedman E."/>
            <person name="Gellesch M."/>
            <person name="Goldberg J."/>
            <person name="Griggs A."/>
            <person name="Gujja S."/>
            <person name="Heiman D."/>
            <person name="Hepburn T."/>
            <person name="Howarth C."/>
            <person name="Jen D."/>
            <person name="Larson L."/>
            <person name="Lewis B."/>
            <person name="Mehta T."/>
            <person name="Park D."/>
            <person name="Pearson M."/>
            <person name="Roberts A."/>
            <person name="Saif S."/>
            <person name="Shea T."/>
            <person name="Shenoy N."/>
            <person name="Sisk P."/>
            <person name="Stolte C."/>
            <person name="Sykes S."/>
            <person name="Walk T."/>
            <person name="White J."/>
            <person name="Yandava C."/>
            <person name="Klein B."/>
            <person name="McEwen J.G."/>
            <person name="Puccia R."/>
            <person name="Goldman G.H."/>
            <person name="Felipe M.S."/>
            <person name="Nino-Vega G."/>
            <person name="San-Blas G."/>
            <person name="Taylor J."/>
            <person name="Mendoza L."/>
            <person name="Galagan J."/>
            <person name="Nusbaum C."/>
            <person name="Birren B."/>
        </authorList>
    </citation>
    <scope>NUCLEOTIDE SEQUENCE [LARGE SCALE GENOMIC DNA]</scope>
    <source>
        <strain evidence="3">H88</strain>
    </source>
</reference>
<evidence type="ECO:0000313" key="2">
    <source>
        <dbReference type="EMBL" id="EGC44640.1"/>
    </source>
</evidence>
<sequence>MVHSHVNGQGKCNTARRHRPLGSYPSLVNMQVEEDANRYYCVSAVASGLGKAAEYLRGWSKDGGAPGRYEEATGGFATGRYVGVMVEVEESRDVEEWPV</sequence>
<evidence type="ECO:0000313" key="3">
    <source>
        <dbReference type="Proteomes" id="UP000008142"/>
    </source>
</evidence>
<dbReference type="EMBL" id="DS990638">
    <property type="protein sequence ID" value="EGC44640.1"/>
    <property type="molecule type" value="Genomic_DNA"/>
</dbReference>
<protein>
    <submittedName>
        <fullName evidence="2">Predicted protein</fullName>
    </submittedName>
</protein>
<dbReference type="AlphaFoldDB" id="F0UEB0"/>
<name>F0UEB0_AJEC8</name>
<organism evidence="3">
    <name type="scientific">Ajellomyces capsulatus (strain H88)</name>
    <name type="common">Darling's disease fungus</name>
    <name type="synonym">Histoplasma capsulatum</name>
    <dbReference type="NCBI Taxonomy" id="544711"/>
    <lineage>
        <taxon>Eukaryota</taxon>
        <taxon>Fungi</taxon>
        <taxon>Dikarya</taxon>
        <taxon>Ascomycota</taxon>
        <taxon>Pezizomycotina</taxon>
        <taxon>Eurotiomycetes</taxon>
        <taxon>Eurotiomycetidae</taxon>
        <taxon>Onygenales</taxon>
        <taxon>Ajellomycetaceae</taxon>
        <taxon>Histoplasma</taxon>
    </lineage>
</organism>
<proteinExistence type="predicted"/>
<evidence type="ECO:0000256" key="1">
    <source>
        <dbReference type="SAM" id="MobiDB-lite"/>
    </source>
</evidence>
<feature type="compositionally biased region" description="Polar residues" evidence="1">
    <location>
        <begin position="1"/>
        <end position="12"/>
    </location>
</feature>
<feature type="region of interest" description="Disordered" evidence="1">
    <location>
        <begin position="1"/>
        <end position="23"/>
    </location>
</feature>
<dbReference type="Proteomes" id="UP000008142">
    <property type="component" value="Unassembled WGS sequence"/>
</dbReference>
<dbReference type="OMA" id="VHSHVNG"/>
<dbReference type="HOGENOM" id="CLU_2319709_0_0_1"/>
<accession>F0UEB0</accession>
<gene>
    <name evidence="2" type="ORF">HCEG_03855</name>
</gene>